<organism evidence="2 3">
    <name type="scientific">Streptomyces abikoensis</name>
    <dbReference type="NCBI Taxonomy" id="97398"/>
    <lineage>
        <taxon>Bacteria</taxon>
        <taxon>Bacillati</taxon>
        <taxon>Actinomycetota</taxon>
        <taxon>Actinomycetes</taxon>
        <taxon>Kitasatosporales</taxon>
        <taxon>Streptomycetaceae</taxon>
        <taxon>Streptomyces</taxon>
    </lineage>
</organism>
<name>A0ABW7T8P9_9ACTN</name>
<gene>
    <name evidence="2" type="ORF">ACH4TF_26160</name>
</gene>
<evidence type="ECO:0000256" key="1">
    <source>
        <dbReference type="SAM" id="MobiDB-lite"/>
    </source>
</evidence>
<protein>
    <submittedName>
        <fullName evidence="2">Uncharacterized protein</fullName>
    </submittedName>
</protein>
<dbReference type="RefSeq" id="WP_397614054.1">
    <property type="nucleotide sequence ID" value="NZ_JBIRRB010000010.1"/>
</dbReference>
<feature type="compositionally biased region" description="Basic and acidic residues" evidence="1">
    <location>
        <begin position="39"/>
        <end position="50"/>
    </location>
</feature>
<accession>A0ABW7T8P9</accession>
<evidence type="ECO:0000313" key="2">
    <source>
        <dbReference type="EMBL" id="MFI0913905.1"/>
    </source>
</evidence>
<keyword evidence="3" id="KW-1185">Reference proteome</keyword>
<dbReference type="Proteomes" id="UP001611162">
    <property type="component" value="Unassembled WGS sequence"/>
</dbReference>
<evidence type="ECO:0000313" key="3">
    <source>
        <dbReference type="Proteomes" id="UP001611162"/>
    </source>
</evidence>
<reference evidence="2 3" key="1">
    <citation type="submission" date="2024-10" db="EMBL/GenBank/DDBJ databases">
        <title>The Natural Products Discovery Center: Release of the First 8490 Sequenced Strains for Exploring Actinobacteria Biosynthetic Diversity.</title>
        <authorList>
            <person name="Kalkreuter E."/>
            <person name="Kautsar S.A."/>
            <person name="Yang D."/>
            <person name="Bader C.D."/>
            <person name="Teijaro C.N."/>
            <person name="Fluegel L."/>
            <person name="Davis C.M."/>
            <person name="Simpson J.R."/>
            <person name="Lauterbach L."/>
            <person name="Steele A.D."/>
            <person name="Gui C."/>
            <person name="Meng S."/>
            <person name="Li G."/>
            <person name="Viehrig K."/>
            <person name="Ye F."/>
            <person name="Su P."/>
            <person name="Kiefer A.F."/>
            <person name="Nichols A."/>
            <person name="Cepeda A.J."/>
            <person name="Yan W."/>
            <person name="Fan B."/>
            <person name="Jiang Y."/>
            <person name="Adhikari A."/>
            <person name="Zheng C.-J."/>
            <person name="Schuster L."/>
            <person name="Cowan T.M."/>
            <person name="Smanski M.J."/>
            <person name="Chevrette M.G."/>
            <person name="De Carvalho L.P.S."/>
            <person name="Shen B."/>
        </authorList>
    </citation>
    <scope>NUCLEOTIDE SEQUENCE [LARGE SCALE GENOMIC DNA]</scope>
    <source>
        <strain evidence="2 3">NPDC020979</strain>
    </source>
</reference>
<proteinExistence type="predicted"/>
<dbReference type="EMBL" id="JBIRRB010000010">
    <property type="protein sequence ID" value="MFI0913905.1"/>
    <property type="molecule type" value="Genomic_DNA"/>
</dbReference>
<sequence length="50" mass="5548">MAVMHPDGRIARCAAQAAERDAVTFLWPHATRRRPAGLHRADDREADSPP</sequence>
<feature type="region of interest" description="Disordered" evidence="1">
    <location>
        <begin position="30"/>
        <end position="50"/>
    </location>
</feature>
<comment type="caution">
    <text evidence="2">The sequence shown here is derived from an EMBL/GenBank/DDBJ whole genome shotgun (WGS) entry which is preliminary data.</text>
</comment>